<accession>A0A6J7WDY0</accession>
<gene>
    <name evidence="1" type="ORF">UFOVP149_50</name>
</gene>
<sequence>MPRITIRMGATDNTIDVDGIKIDRNSLTKGDQRKVRGIIVGALEKDGYFTNERQA</sequence>
<name>A0A6J7WDY0_9CAUD</name>
<proteinExistence type="predicted"/>
<reference evidence="1" key="1">
    <citation type="submission" date="2020-05" db="EMBL/GenBank/DDBJ databases">
        <authorList>
            <person name="Chiriac C."/>
            <person name="Salcher M."/>
            <person name="Ghai R."/>
            <person name="Kavagutti S V."/>
        </authorList>
    </citation>
    <scope>NUCLEOTIDE SEQUENCE</scope>
</reference>
<organism evidence="1">
    <name type="scientific">uncultured Caudovirales phage</name>
    <dbReference type="NCBI Taxonomy" id="2100421"/>
    <lineage>
        <taxon>Viruses</taxon>
        <taxon>Duplodnaviria</taxon>
        <taxon>Heunggongvirae</taxon>
        <taxon>Uroviricota</taxon>
        <taxon>Caudoviricetes</taxon>
        <taxon>Peduoviridae</taxon>
        <taxon>Maltschvirus</taxon>
        <taxon>Maltschvirus maltsch</taxon>
    </lineage>
</organism>
<protein>
    <submittedName>
        <fullName evidence="1">Uncharacterized protein</fullName>
    </submittedName>
</protein>
<evidence type="ECO:0000313" key="1">
    <source>
        <dbReference type="EMBL" id="CAB5156131.1"/>
    </source>
</evidence>
<dbReference type="EMBL" id="LR798198">
    <property type="protein sequence ID" value="CAB5156131.1"/>
    <property type="molecule type" value="Genomic_DNA"/>
</dbReference>